<evidence type="ECO:0000313" key="2">
    <source>
        <dbReference type="Proteomes" id="UP001516023"/>
    </source>
</evidence>
<proteinExistence type="predicted"/>
<protein>
    <submittedName>
        <fullName evidence="1">Uncharacterized protein</fullName>
    </submittedName>
</protein>
<reference evidence="1 2" key="1">
    <citation type="journal article" date="2020" name="G3 (Bethesda)">
        <title>Improved Reference Genome for Cyclotella cryptica CCMP332, a Model for Cell Wall Morphogenesis, Salinity Adaptation, and Lipid Production in Diatoms (Bacillariophyta).</title>
        <authorList>
            <person name="Roberts W.R."/>
            <person name="Downey K.M."/>
            <person name="Ruck E.C."/>
            <person name="Traller J.C."/>
            <person name="Alverson A.J."/>
        </authorList>
    </citation>
    <scope>NUCLEOTIDE SEQUENCE [LARGE SCALE GENOMIC DNA]</scope>
    <source>
        <strain evidence="1 2">CCMP332</strain>
    </source>
</reference>
<accession>A0ABD3PJ94</accession>
<gene>
    <name evidence="1" type="ORF">HJC23_005473</name>
</gene>
<evidence type="ECO:0000313" key="1">
    <source>
        <dbReference type="EMBL" id="KAL3788135.1"/>
    </source>
</evidence>
<organism evidence="1 2">
    <name type="scientific">Cyclotella cryptica</name>
    <dbReference type="NCBI Taxonomy" id="29204"/>
    <lineage>
        <taxon>Eukaryota</taxon>
        <taxon>Sar</taxon>
        <taxon>Stramenopiles</taxon>
        <taxon>Ochrophyta</taxon>
        <taxon>Bacillariophyta</taxon>
        <taxon>Coscinodiscophyceae</taxon>
        <taxon>Thalassiosirophycidae</taxon>
        <taxon>Stephanodiscales</taxon>
        <taxon>Stephanodiscaceae</taxon>
        <taxon>Cyclotella</taxon>
    </lineage>
</organism>
<sequence>MGLALHHQFDPKLSILASARAKSNNPCSINLSPSIRFVKSSMANGLALHYLLLNHIRKMLHQAQSCYLNHRISYSTL</sequence>
<dbReference type="EMBL" id="JABMIG020000161">
    <property type="protein sequence ID" value="KAL3788135.1"/>
    <property type="molecule type" value="Genomic_DNA"/>
</dbReference>
<dbReference type="Proteomes" id="UP001516023">
    <property type="component" value="Unassembled WGS sequence"/>
</dbReference>
<dbReference type="AlphaFoldDB" id="A0ABD3PJ94"/>
<keyword evidence="2" id="KW-1185">Reference proteome</keyword>
<name>A0ABD3PJ94_9STRA</name>
<comment type="caution">
    <text evidence="1">The sequence shown here is derived from an EMBL/GenBank/DDBJ whole genome shotgun (WGS) entry which is preliminary data.</text>
</comment>